<evidence type="ECO:0000313" key="1">
    <source>
        <dbReference type="EMBL" id="APD19253.1"/>
    </source>
</evidence>
<protein>
    <submittedName>
        <fullName evidence="1">Minor tail protein</fullName>
    </submittedName>
</protein>
<dbReference type="Proteomes" id="UP000225735">
    <property type="component" value="Segment"/>
</dbReference>
<evidence type="ECO:0000313" key="2">
    <source>
        <dbReference type="Proteomes" id="UP000225735"/>
    </source>
</evidence>
<accession>A0A1J0ME22</accession>
<dbReference type="EMBL" id="KY130461">
    <property type="protein sequence ID" value="APD19253.1"/>
    <property type="molecule type" value="Genomic_DNA"/>
</dbReference>
<reference evidence="1 2" key="1">
    <citation type="submission" date="2016-11" db="EMBL/GenBank/DDBJ databases">
        <authorList>
            <person name="Seier E.R."/>
            <person name="Hipwell C.M."/>
            <person name="Kelliher A.B."/>
            <person name="Lando N.A."/>
            <person name="Tsaousis B.E."/>
            <person name="Esposito E.C."/>
            <person name="Heckman E.L."/>
            <person name="Mageeney C.M."/>
            <person name="Kenna M.A."/>
            <person name="Ware V.C."/>
            <person name="Garlena R.A."/>
            <person name="Russell D.A."/>
            <person name="Pope W.H."/>
            <person name="Jacobs-Sera D."/>
            <person name="Hendrix R.W."/>
            <person name="Hatfull G.F."/>
        </authorList>
    </citation>
    <scope>NUCLEOTIDE SEQUENCE [LARGE SCALE GENOMIC DNA]</scope>
</reference>
<organism evidence="1 2">
    <name type="scientific">Mycobacterium phage Taptic</name>
    <dbReference type="NCBI Taxonomy" id="1920305"/>
    <lineage>
        <taxon>Viruses</taxon>
        <taxon>Duplodnaviria</taxon>
        <taxon>Heunggongvirae</taxon>
        <taxon>Uroviricota</taxon>
        <taxon>Caudoviricetes</taxon>
        <taxon>Northamptonvirus</taxon>
        <taxon>Northamptonvirus taptic</taxon>
    </lineage>
</organism>
<gene>
    <name evidence="1" type="ORF">SEA_TAPTIC_23</name>
</gene>
<name>A0A1J0ME22_9CAUD</name>
<keyword evidence="2" id="KW-1185">Reference proteome</keyword>
<sequence length="345" mass="38437">MIVSDEQMVSLETHRGVPLTQFLPDETMNLEWTRERSATSTCSITVPTTPGMVDLLPWAHWVTVWDGDGQSVLWRGPFYNARKNRIATTISALDPSAHHRRTRTPLTKRWEAVDPCVPAAAMWEQLVEDKNLNIRPIVRPDPLGDRFDYALQRDAAMMEQDMADLVRLGLRWCVVGGVPILGPVSREPVAALTDEDFLGDGLELVRDGSQMYNDVVLRGADTIARARVDVPGQNLQTIVEIDDMFGASNADKAVRQFVRYTGAVRDTIEARDGTELHPEAPIRIEHLIPTARITVEAFGVVTLTEVRKVQVRVTPGRTSVSVGLDSVNDDLPELVELQQTETRPS</sequence>
<proteinExistence type="predicted"/>